<protein>
    <submittedName>
        <fullName evidence="1">Uncharacterized protein</fullName>
    </submittedName>
</protein>
<dbReference type="RefSeq" id="WP_328014560.1">
    <property type="nucleotide sequence ID" value="NZ_JARTFS010000001.1"/>
</dbReference>
<organism evidence="1 2">
    <name type="scientific">Metabacillus fastidiosus</name>
    <dbReference type="NCBI Taxonomy" id="1458"/>
    <lineage>
        <taxon>Bacteria</taxon>
        <taxon>Bacillati</taxon>
        <taxon>Bacillota</taxon>
        <taxon>Bacilli</taxon>
        <taxon>Bacillales</taxon>
        <taxon>Bacillaceae</taxon>
        <taxon>Metabacillus</taxon>
    </lineage>
</organism>
<dbReference type="Proteomes" id="UP001342826">
    <property type="component" value="Unassembled WGS sequence"/>
</dbReference>
<reference evidence="1 2" key="1">
    <citation type="submission" date="2023-03" db="EMBL/GenBank/DDBJ databases">
        <title>Bacillus Genome Sequencing.</title>
        <authorList>
            <person name="Dunlap C."/>
        </authorList>
    </citation>
    <scope>NUCLEOTIDE SEQUENCE [LARGE SCALE GENOMIC DNA]</scope>
    <source>
        <strain evidence="1 2">NRS-1717</strain>
    </source>
</reference>
<keyword evidence="2" id="KW-1185">Reference proteome</keyword>
<sequence>MTTLRFFVSQIIQEQKSIELPTLAQKLQTSEAHLHIILEQLMEADANIHIEDDVVY</sequence>
<evidence type="ECO:0000313" key="1">
    <source>
        <dbReference type="EMBL" id="MED4399836.1"/>
    </source>
</evidence>
<name>A0ABU6NVL4_9BACI</name>
<proteinExistence type="predicted"/>
<dbReference type="EMBL" id="JARTFS010000001">
    <property type="protein sequence ID" value="MED4399836.1"/>
    <property type="molecule type" value="Genomic_DNA"/>
</dbReference>
<accession>A0ABU6NVL4</accession>
<comment type="caution">
    <text evidence="1">The sequence shown here is derived from an EMBL/GenBank/DDBJ whole genome shotgun (WGS) entry which is preliminary data.</text>
</comment>
<gene>
    <name evidence="1" type="ORF">P9271_00485</name>
</gene>
<evidence type="ECO:0000313" key="2">
    <source>
        <dbReference type="Proteomes" id="UP001342826"/>
    </source>
</evidence>